<sequence length="215" mass="23508">MHFKPERRPGATAAIVGRRMIYEGWNSFEIVDVEERLPDGTVLRSAREVIDHGEASVVLTYDPERQVALLARQLRTPLLWKGLDAYPLEACAGIMEKGETPEECAIREAEEELGLRLTGLKFVQTILPSAGTLTERMHLFLATYSGADRASSGGGNAHEGEAIEIVEMPLAELFAAARRGEIADAKTLVLVYTLLVGGGAGVTPEPLADERIRRR</sequence>
<keyword evidence="9" id="KW-0460">Magnesium</keyword>
<dbReference type="Pfam" id="PF00293">
    <property type="entry name" value="NUDIX"/>
    <property type="match status" value="1"/>
</dbReference>
<evidence type="ECO:0000256" key="2">
    <source>
        <dbReference type="ARBA" id="ARBA00001946"/>
    </source>
</evidence>
<comment type="catalytic activity">
    <reaction evidence="1">
        <text>GDP-alpha-D-mannose + H2O = alpha-D-mannose 1-phosphate + GMP + 2 H(+)</text>
        <dbReference type="Rhea" id="RHEA:27978"/>
        <dbReference type="ChEBI" id="CHEBI:15377"/>
        <dbReference type="ChEBI" id="CHEBI:15378"/>
        <dbReference type="ChEBI" id="CHEBI:57527"/>
        <dbReference type="ChEBI" id="CHEBI:58115"/>
        <dbReference type="ChEBI" id="CHEBI:58409"/>
    </reaction>
</comment>
<evidence type="ECO:0000256" key="1">
    <source>
        <dbReference type="ARBA" id="ARBA00000847"/>
    </source>
</evidence>
<organism evidence="12 13">
    <name type="scientific">Propylenella binzhouense</name>
    <dbReference type="NCBI Taxonomy" id="2555902"/>
    <lineage>
        <taxon>Bacteria</taxon>
        <taxon>Pseudomonadati</taxon>
        <taxon>Pseudomonadota</taxon>
        <taxon>Alphaproteobacteria</taxon>
        <taxon>Hyphomicrobiales</taxon>
        <taxon>Propylenellaceae</taxon>
        <taxon>Propylenella</taxon>
    </lineage>
</organism>
<keyword evidence="6 12" id="KW-0378">Hydrolase</keyword>
<feature type="domain" description="Nudix hydrolase" evidence="11">
    <location>
        <begin position="51"/>
        <end position="190"/>
    </location>
</feature>
<dbReference type="EMBL" id="SPKJ01000051">
    <property type="protein sequence ID" value="MYZ48869.1"/>
    <property type="molecule type" value="Genomic_DNA"/>
</dbReference>
<proteinExistence type="inferred from homology"/>
<evidence type="ECO:0000313" key="12">
    <source>
        <dbReference type="EMBL" id="MYZ48869.1"/>
    </source>
</evidence>
<gene>
    <name evidence="12" type="ORF">E4O86_14230</name>
</gene>
<dbReference type="InterPro" id="IPR020084">
    <property type="entry name" value="NUDIX_hydrolase_CS"/>
</dbReference>
<feature type="binding site" evidence="9">
    <location>
        <position position="92"/>
    </location>
    <ligand>
        <name>Mg(2+)</name>
        <dbReference type="ChEBI" id="CHEBI:18420"/>
        <label>1</label>
    </ligand>
</feature>
<evidence type="ECO:0000313" key="13">
    <source>
        <dbReference type="Proteomes" id="UP000773614"/>
    </source>
</evidence>
<dbReference type="PANTHER" id="PTHR11839">
    <property type="entry name" value="UDP/ADP-SUGAR PYROPHOSPHATASE"/>
    <property type="match status" value="1"/>
</dbReference>
<reference evidence="12" key="1">
    <citation type="submission" date="2019-03" db="EMBL/GenBank/DDBJ databases">
        <title>Afifella sp. nov., isolated from activated sludge.</title>
        <authorList>
            <person name="Li Q."/>
            <person name="Liu Y."/>
        </authorList>
    </citation>
    <scope>NUCLEOTIDE SEQUENCE</scope>
    <source>
        <strain evidence="12">L72</strain>
    </source>
</reference>
<dbReference type="GO" id="GO:0005829">
    <property type="term" value="C:cytosol"/>
    <property type="evidence" value="ECO:0007669"/>
    <property type="project" value="TreeGrafter"/>
</dbReference>
<dbReference type="AlphaFoldDB" id="A0A964T6S1"/>
<dbReference type="NCBIfam" id="TIGR00052">
    <property type="entry name" value="nudix-type nucleoside diphosphatase, YffH/AdpP family"/>
    <property type="match status" value="1"/>
</dbReference>
<feature type="binding site" evidence="9">
    <location>
        <position position="161"/>
    </location>
    <ligand>
        <name>Mg(2+)</name>
        <dbReference type="ChEBI" id="CHEBI:18420"/>
        <label>1</label>
    </ligand>
</feature>
<evidence type="ECO:0000256" key="4">
    <source>
        <dbReference type="ARBA" id="ARBA00011738"/>
    </source>
</evidence>
<feature type="binding site" evidence="9">
    <location>
        <position position="112"/>
    </location>
    <ligand>
        <name>Mg(2+)</name>
        <dbReference type="ChEBI" id="CHEBI:18420"/>
        <label>1</label>
    </ligand>
</feature>
<evidence type="ECO:0000256" key="5">
    <source>
        <dbReference type="ARBA" id="ARBA00016377"/>
    </source>
</evidence>
<dbReference type="RefSeq" id="WP_161141216.1">
    <property type="nucleotide sequence ID" value="NZ_SPKJ01000051.1"/>
</dbReference>
<comment type="cofactor">
    <cofactor evidence="2 9">
        <name>Mg(2+)</name>
        <dbReference type="ChEBI" id="CHEBI:18420"/>
    </cofactor>
</comment>
<dbReference type="OrthoDB" id="5292471at2"/>
<dbReference type="PANTHER" id="PTHR11839:SF18">
    <property type="entry name" value="NUDIX HYDROLASE DOMAIN-CONTAINING PROTEIN"/>
    <property type="match status" value="1"/>
</dbReference>
<comment type="subunit">
    <text evidence="4">Homodimer.</text>
</comment>
<dbReference type="InterPro" id="IPR015797">
    <property type="entry name" value="NUDIX_hydrolase-like_dom_sf"/>
</dbReference>
<dbReference type="Gene3D" id="3.90.79.10">
    <property type="entry name" value="Nucleoside Triphosphate Pyrophosphohydrolase"/>
    <property type="match status" value="1"/>
</dbReference>
<accession>A0A964T6S1</accession>
<dbReference type="GO" id="GO:0019693">
    <property type="term" value="P:ribose phosphate metabolic process"/>
    <property type="evidence" value="ECO:0007669"/>
    <property type="project" value="TreeGrafter"/>
</dbReference>
<evidence type="ECO:0000256" key="3">
    <source>
        <dbReference type="ARBA" id="ARBA00007275"/>
    </source>
</evidence>
<dbReference type="Proteomes" id="UP000773614">
    <property type="component" value="Unassembled WGS sequence"/>
</dbReference>
<feature type="short sequence motif" description="Nudix box" evidence="10">
    <location>
        <begin position="93"/>
        <end position="115"/>
    </location>
</feature>
<keyword evidence="13" id="KW-1185">Reference proteome</keyword>
<dbReference type="CDD" id="cd24157">
    <property type="entry name" value="NUDIX_GDPMK"/>
    <property type="match status" value="1"/>
</dbReference>
<comment type="caution">
    <text evidence="12">The sequence shown here is derived from an EMBL/GenBank/DDBJ whole genome shotgun (WGS) entry which is preliminary data.</text>
</comment>
<comment type="similarity">
    <text evidence="3">Belongs to the Nudix hydrolase family. NudK subfamily.</text>
</comment>
<evidence type="ECO:0000256" key="7">
    <source>
        <dbReference type="ARBA" id="ARBA00032162"/>
    </source>
</evidence>
<dbReference type="PROSITE" id="PS00893">
    <property type="entry name" value="NUDIX_BOX"/>
    <property type="match status" value="1"/>
</dbReference>
<evidence type="ECO:0000259" key="11">
    <source>
        <dbReference type="PROSITE" id="PS51462"/>
    </source>
</evidence>
<dbReference type="InterPro" id="IPR004385">
    <property type="entry name" value="NDP_pyrophosphatase"/>
</dbReference>
<dbReference type="InterPro" id="IPR000086">
    <property type="entry name" value="NUDIX_hydrolase_dom"/>
</dbReference>
<evidence type="ECO:0000256" key="9">
    <source>
        <dbReference type="PIRSR" id="PIRSR604385-2"/>
    </source>
</evidence>
<dbReference type="GO" id="GO:0006753">
    <property type="term" value="P:nucleoside phosphate metabolic process"/>
    <property type="evidence" value="ECO:0007669"/>
    <property type="project" value="TreeGrafter"/>
</dbReference>
<evidence type="ECO:0000256" key="6">
    <source>
        <dbReference type="ARBA" id="ARBA00022801"/>
    </source>
</evidence>
<name>A0A964T6S1_9HYPH</name>
<protein>
    <recommendedName>
        <fullName evidence="5">GDP-mannose pyrophosphatase</fullName>
    </recommendedName>
    <alternativeName>
        <fullName evidence="7">GDP-mannose hydrolase</fullName>
    </alternativeName>
    <alternativeName>
        <fullName evidence="8">GDPMK</fullName>
    </alternativeName>
</protein>
<evidence type="ECO:0000256" key="10">
    <source>
        <dbReference type="PIRSR" id="PIRSR604385-3"/>
    </source>
</evidence>
<evidence type="ECO:0000256" key="8">
    <source>
        <dbReference type="ARBA" id="ARBA00032272"/>
    </source>
</evidence>
<dbReference type="GO" id="GO:0046872">
    <property type="term" value="F:metal ion binding"/>
    <property type="evidence" value="ECO:0007669"/>
    <property type="project" value="UniProtKB-KW"/>
</dbReference>
<feature type="binding site" evidence="9">
    <location>
        <position position="108"/>
    </location>
    <ligand>
        <name>Mg(2+)</name>
        <dbReference type="ChEBI" id="CHEBI:18420"/>
        <label>1</label>
    </ligand>
</feature>
<dbReference type="SUPFAM" id="SSF55811">
    <property type="entry name" value="Nudix"/>
    <property type="match status" value="1"/>
</dbReference>
<dbReference type="PROSITE" id="PS51462">
    <property type="entry name" value="NUDIX"/>
    <property type="match status" value="1"/>
</dbReference>
<keyword evidence="9" id="KW-0479">Metal-binding</keyword>
<dbReference type="GO" id="GO:0016818">
    <property type="term" value="F:hydrolase activity, acting on acid anhydrides, in phosphorus-containing anhydrides"/>
    <property type="evidence" value="ECO:0007669"/>
    <property type="project" value="InterPro"/>
</dbReference>